<dbReference type="AlphaFoldDB" id="A0A0W8F5N5"/>
<feature type="domain" description="DUF362" evidence="1">
    <location>
        <begin position="261"/>
        <end position="375"/>
    </location>
</feature>
<comment type="caution">
    <text evidence="2">The sequence shown here is derived from an EMBL/GenBank/DDBJ whole genome shotgun (WGS) entry which is preliminary data.</text>
</comment>
<reference evidence="2" key="1">
    <citation type="journal article" date="2015" name="Proc. Natl. Acad. Sci. U.S.A.">
        <title>Networks of energetic and metabolic interactions define dynamics in microbial communities.</title>
        <authorList>
            <person name="Embree M."/>
            <person name="Liu J.K."/>
            <person name="Al-Bassam M.M."/>
            <person name="Zengler K."/>
        </authorList>
    </citation>
    <scope>NUCLEOTIDE SEQUENCE</scope>
</reference>
<accession>A0A0W8F5N5</accession>
<proteinExistence type="predicted"/>
<gene>
    <name evidence="2" type="ORF">ASZ90_014118</name>
</gene>
<protein>
    <recommendedName>
        <fullName evidence="1">DUF362 domain-containing protein</fullName>
    </recommendedName>
</protein>
<evidence type="ECO:0000259" key="1">
    <source>
        <dbReference type="Pfam" id="PF04015"/>
    </source>
</evidence>
<dbReference type="EMBL" id="LNQE01001508">
    <property type="protein sequence ID" value="KUG16216.1"/>
    <property type="molecule type" value="Genomic_DNA"/>
</dbReference>
<dbReference type="Pfam" id="PF04015">
    <property type="entry name" value="DUF362"/>
    <property type="match status" value="1"/>
</dbReference>
<dbReference type="InterPro" id="IPR007160">
    <property type="entry name" value="DUF362"/>
</dbReference>
<sequence>MNNSDNSVSSTCADEKLSPAVGIHYSSDISRRWEKINADMRQIQVSGVQGTDISAVYANTSTRRKIPPDNPLPTVGFSCMTREPADDEIPHLVDDAIAQVLGPRGLSEIIKRGDRVVIKVNVVGPSQGLPGEKGRGIISDPRIVRYVAGKVREIIGFDGSADLKVIDATFTPEKNPSDKNNPQSFYYARLQRSAGNSVEANDICYDYDADGILDGGSGAKLVNLDSVQKSDRFLAVVDEPIRGRSEVWLPKFLRTKDQAQGESEYCDVYIGIPILKSHGLCGTTGALKLHWGSMLGLLEKQEHAGYGFGTGDIRMFLDYLCALNRARGFDLVIMDALTGNRSGPANKVEDKDAKTDFILVNAILCSRDSVAIDTVETLLSGYQLDSVPLLESAFRDGIGINKPAHIDLLGFDAFANHKQWLREHYPGCMTGSYPFENGWGNSKIQDDFNAPVDVKVSCKREGTGYMFEYTASEPTPCIHKLARIDLLVNGTVVQRIFDNLNGGRVAIDLAEYRGQNVRCRIAAWDMALNCTLSEETEMKVD</sequence>
<evidence type="ECO:0000313" key="2">
    <source>
        <dbReference type="EMBL" id="KUG16216.1"/>
    </source>
</evidence>
<name>A0A0W8F5N5_9ZZZZ</name>
<organism evidence="2">
    <name type="scientific">hydrocarbon metagenome</name>
    <dbReference type="NCBI Taxonomy" id="938273"/>
    <lineage>
        <taxon>unclassified sequences</taxon>
        <taxon>metagenomes</taxon>
        <taxon>ecological metagenomes</taxon>
    </lineage>
</organism>